<dbReference type="PROSITE" id="PS50802">
    <property type="entry name" value="OTU"/>
    <property type="match status" value="1"/>
</dbReference>
<evidence type="ECO:0000256" key="1">
    <source>
        <dbReference type="SAM" id="MobiDB-lite"/>
    </source>
</evidence>
<dbReference type="EMBL" id="JBICBT010000586">
    <property type="protein sequence ID" value="KAL3108775.1"/>
    <property type="molecule type" value="Genomic_DNA"/>
</dbReference>
<dbReference type="PANTHER" id="PTHR11106">
    <property type="entry name" value="GANGLIOSIDE INDUCED DIFFERENTIATION ASSOCIATED PROTEIN 2-RELATED"/>
    <property type="match status" value="1"/>
</dbReference>
<evidence type="ECO:0000259" key="2">
    <source>
        <dbReference type="PROSITE" id="PS50802"/>
    </source>
</evidence>
<sequence>MTKDHQINIAAEVDCENLCRMTPHGVPEHRLRIKVGAIIMIITNISIADGLCNGTRQTLARVGVLLDHSQCFSHGQLYVALSRVKDEADIKICTKNKQLKVKNVVMQELLDAEDILNVEKEYENQHAAELDNQPESDLDMEVDVYADTQHLIQPTQSTASIKIMPLMGLQNVSRNHFTKINVIKGDITHQTVDMIVNAADPQLKRGAVVDDAIHRACQPDMYRLQQALEILHLSNGCDFPTGCVAFPFISTGAFGFPRDQAGVAAFEAVLQWLSSNANAQLVNEVRFVLFSRADEQMFLDLVELAKRQICSSRQTTPRRSLAQTPRCSQETPLLMQNMSLKSIPLKDSDEVSRSTRCYDVRGDGDCFYRAVCYSLFGIDDYKNSDALRRAASKTLLTIVNNTNFYPRGRYFSHADFINQLRNALVTTSTESHGEALSTYARQIETAARTRRVNYSGQKRDHQGEAKGHKWEMAETSKGYNGPKSGQWPREEATNGKWVQKGHKGEMPRKSNGHKRATKKEKIQRKAKGRQMGRKGPRENA</sequence>
<organism evidence="4 5">
    <name type="scientific">Heterodera trifolii</name>
    <dbReference type="NCBI Taxonomy" id="157864"/>
    <lineage>
        <taxon>Eukaryota</taxon>
        <taxon>Metazoa</taxon>
        <taxon>Ecdysozoa</taxon>
        <taxon>Nematoda</taxon>
        <taxon>Chromadorea</taxon>
        <taxon>Rhabditida</taxon>
        <taxon>Tylenchina</taxon>
        <taxon>Tylenchomorpha</taxon>
        <taxon>Tylenchoidea</taxon>
        <taxon>Heteroderidae</taxon>
        <taxon>Heteroderinae</taxon>
        <taxon>Heterodera</taxon>
    </lineage>
</organism>
<dbReference type="InterPro" id="IPR049163">
    <property type="entry name" value="Pif1-like_2B_dom"/>
</dbReference>
<reference evidence="4 5" key="1">
    <citation type="submission" date="2024-10" db="EMBL/GenBank/DDBJ databases">
        <authorList>
            <person name="Kim D."/>
        </authorList>
    </citation>
    <scope>NUCLEOTIDE SEQUENCE [LARGE SCALE GENOMIC DNA]</scope>
    <source>
        <strain evidence="4">BH-2024</strain>
    </source>
</reference>
<keyword evidence="5" id="KW-1185">Reference proteome</keyword>
<comment type="caution">
    <text evidence="4">The sequence shown here is derived from an EMBL/GenBank/DDBJ whole genome shotgun (WGS) entry which is preliminary data.</text>
</comment>
<dbReference type="InterPro" id="IPR002589">
    <property type="entry name" value="Macro_dom"/>
</dbReference>
<protein>
    <recommendedName>
        <fullName evidence="6">ATP-dependent DNA helicase</fullName>
    </recommendedName>
</protein>
<dbReference type="SUPFAM" id="SSF52949">
    <property type="entry name" value="Macro domain-like"/>
    <property type="match status" value="1"/>
</dbReference>
<feature type="domain" description="OTU" evidence="2">
    <location>
        <begin position="355"/>
        <end position="540"/>
    </location>
</feature>
<dbReference type="Gene3D" id="3.40.220.10">
    <property type="entry name" value="Leucine Aminopeptidase, subunit E, domain 1"/>
    <property type="match status" value="2"/>
</dbReference>
<feature type="compositionally biased region" description="Basic and acidic residues" evidence="1">
    <location>
        <begin position="457"/>
        <end position="474"/>
    </location>
</feature>
<dbReference type="Proteomes" id="UP001620626">
    <property type="component" value="Unassembled WGS sequence"/>
</dbReference>
<dbReference type="PANTHER" id="PTHR11106:SF27">
    <property type="entry name" value="MACRO DOMAIN-CONTAINING PROTEIN"/>
    <property type="match status" value="1"/>
</dbReference>
<dbReference type="SUPFAM" id="SSF52540">
    <property type="entry name" value="P-loop containing nucleoside triphosphate hydrolases"/>
    <property type="match status" value="1"/>
</dbReference>
<proteinExistence type="predicted"/>
<name>A0ABD2L1U3_9BILA</name>
<dbReference type="Gene3D" id="3.90.70.80">
    <property type="match status" value="1"/>
</dbReference>
<evidence type="ECO:0000313" key="4">
    <source>
        <dbReference type="EMBL" id="KAL3108775.1"/>
    </source>
</evidence>
<dbReference type="PROSITE" id="PS51154">
    <property type="entry name" value="MACRO"/>
    <property type="match status" value="1"/>
</dbReference>
<dbReference type="InterPro" id="IPR043472">
    <property type="entry name" value="Macro_dom-like"/>
</dbReference>
<gene>
    <name evidence="4" type="ORF">niasHT_019262</name>
</gene>
<accession>A0ABD2L1U3</accession>
<feature type="compositionally biased region" description="Basic residues" evidence="1">
    <location>
        <begin position="510"/>
        <end position="534"/>
    </location>
</feature>
<dbReference type="AlphaFoldDB" id="A0ABD2L1U3"/>
<feature type="region of interest" description="Disordered" evidence="1">
    <location>
        <begin position="450"/>
        <end position="540"/>
    </location>
</feature>
<evidence type="ECO:0000313" key="5">
    <source>
        <dbReference type="Proteomes" id="UP001620626"/>
    </source>
</evidence>
<dbReference type="Pfam" id="PF21530">
    <property type="entry name" value="Pif1_2B_dom"/>
    <property type="match status" value="1"/>
</dbReference>
<dbReference type="InterPro" id="IPR003323">
    <property type="entry name" value="OTU_dom"/>
</dbReference>
<evidence type="ECO:0008006" key="6">
    <source>
        <dbReference type="Google" id="ProtNLM"/>
    </source>
</evidence>
<dbReference type="InterPro" id="IPR027417">
    <property type="entry name" value="P-loop_NTPase"/>
</dbReference>
<evidence type="ECO:0000259" key="3">
    <source>
        <dbReference type="PROSITE" id="PS51154"/>
    </source>
</evidence>
<feature type="domain" description="Macro" evidence="3">
    <location>
        <begin position="167"/>
        <end position="306"/>
    </location>
</feature>